<evidence type="ECO:0000313" key="9">
    <source>
        <dbReference type="EMBL" id="TKB56102.1"/>
    </source>
</evidence>
<evidence type="ECO:0000259" key="8">
    <source>
        <dbReference type="Pfam" id="PF07992"/>
    </source>
</evidence>
<dbReference type="InterPro" id="IPR016156">
    <property type="entry name" value="FAD/NAD-linked_Rdtase_dimer_sf"/>
</dbReference>
<dbReference type="InterPro" id="IPR036188">
    <property type="entry name" value="FAD/NAD-bd_sf"/>
</dbReference>
<dbReference type="PRINTS" id="PR00411">
    <property type="entry name" value="PNDRDTASEI"/>
</dbReference>
<dbReference type="SUPFAM" id="SSF55424">
    <property type="entry name" value="FAD/NAD-linked reductases, dimerisation (C-terminal) domain"/>
    <property type="match status" value="1"/>
</dbReference>
<dbReference type="OrthoDB" id="9800167at2"/>
<protein>
    <submittedName>
        <fullName evidence="9">CoA-disulfide reductase</fullName>
        <ecNumber evidence="9">1.8.1.14</ecNumber>
    </submittedName>
</protein>
<dbReference type="Proteomes" id="UP000305675">
    <property type="component" value="Unassembled WGS sequence"/>
</dbReference>
<dbReference type="GO" id="GO:0050451">
    <property type="term" value="F:CoA-disulfide reductase (NADPH) activity"/>
    <property type="evidence" value="ECO:0007669"/>
    <property type="project" value="UniProtKB-EC"/>
</dbReference>
<dbReference type="EMBL" id="SWCJ01000004">
    <property type="protein sequence ID" value="TKB56102.1"/>
    <property type="molecule type" value="Genomic_DNA"/>
</dbReference>
<comment type="similarity">
    <text evidence="2">Belongs to the class-III pyridine nucleotide-disulfide oxidoreductase family.</text>
</comment>
<evidence type="ECO:0000256" key="5">
    <source>
        <dbReference type="ARBA" id="ARBA00023002"/>
    </source>
</evidence>
<dbReference type="PRINTS" id="PR00368">
    <property type="entry name" value="FADPNR"/>
</dbReference>
<dbReference type="Pfam" id="PF02852">
    <property type="entry name" value="Pyr_redox_dim"/>
    <property type="match status" value="1"/>
</dbReference>
<dbReference type="PANTHER" id="PTHR43429:SF1">
    <property type="entry name" value="NAD(P)H SULFUR OXIDOREDUCTASE (COA-DEPENDENT)"/>
    <property type="match status" value="1"/>
</dbReference>
<evidence type="ECO:0000256" key="4">
    <source>
        <dbReference type="ARBA" id="ARBA00022827"/>
    </source>
</evidence>
<keyword evidence="3" id="KW-0285">Flavoprotein</keyword>
<dbReference type="Pfam" id="PF07992">
    <property type="entry name" value="Pyr_redox_2"/>
    <property type="match status" value="1"/>
</dbReference>
<dbReference type="PANTHER" id="PTHR43429">
    <property type="entry name" value="PYRIDINE NUCLEOTIDE-DISULFIDE OXIDOREDUCTASE DOMAIN-CONTAINING"/>
    <property type="match status" value="1"/>
</dbReference>
<evidence type="ECO:0000256" key="3">
    <source>
        <dbReference type="ARBA" id="ARBA00022630"/>
    </source>
</evidence>
<dbReference type="NCBIfam" id="NF007123">
    <property type="entry name" value="PRK09564.1"/>
    <property type="match status" value="1"/>
</dbReference>
<accession>A0A4U1BS02</accession>
<keyword evidence="10" id="KW-1185">Reference proteome</keyword>
<dbReference type="AlphaFoldDB" id="A0A4U1BS02"/>
<evidence type="ECO:0000256" key="1">
    <source>
        <dbReference type="ARBA" id="ARBA00001974"/>
    </source>
</evidence>
<proteinExistence type="inferred from homology"/>
<name>A0A4U1BS02_9GAMM</name>
<evidence type="ECO:0000259" key="7">
    <source>
        <dbReference type="Pfam" id="PF02852"/>
    </source>
</evidence>
<dbReference type="InterPro" id="IPR050260">
    <property type="entry name" value="FAD-bd_OxRdtase"/>
</dbReference>
<gene>
    <name evidence="9" type="ORF">FCL42_07755</name>
</gene>
<dbReference type="SUPFAM" id="SSF51905">
    <property type="entry name" value="FAD/NAD(P)-binding domain"/>
    <property type="match status" value="1"/>
</dbReference>
<organism evidence="9 10">
    <name type="scientific">Ferrimonas aestuarii</name>
    <dbReference type="NCBI Taxonomy" id="2569539"/>
    <lineage>
        <taxon>Bacteria</taxon>
        <taxon>Pseudomonadati</taxon>
        <taxon>Pseudomonadota</taxon>
        <taxon>Gammaproteobacteria</taxon>
        <taxon>Alteromonadales</taxon>
        <taxon>Ferrimonadaceae</taxon>
        <taxon>Ferrimonas</taxon>
    </lineage>
</organism>
<keyword evidence="6" id="KW-0676">Redox-active center</keyword>
<evidence type="ECO:0000256" key="6">
    <source>
        <dbReference type="ARBA" id="ARBA00023284"/>
    </source>
</evidence>
<comment type="caution">
    <text evidence="9">The sequence shown here is derived from an EMBL/GenBank/DDBJ whole genome shotgun (WGS) entry which is preliminary data.</text>
</comment>
<feature type="domain" description="FAD/NAD(P)-binding" evidence="8">
    <location>
        <begin position="8"/>
        <end position="301"/>
    </location>
</feature>
<keyword evidence="5 9" id="KW-0560">Oxidoreductase</keyword>
<dbReference type="Gene3D" id="3.50.50.60">
    <property type="entry name" value="FAD/NAD(P)-binding domain"/>
    <property type="match status" value="2"/>
</dbReference>
<dbReference type="EC" id="1.8.1.14" evidence="9"/>
<comment type="cofactor">
    <cofactor evidence="1">
        <name>FAD</name>
        <dbReference type="ChEBI" id="CHEBI:57692"/>
    </cofactor>
</comment>
<feature type="domain" description="Pyridine nucleotide-disulphide oxidoreductase dimerisation" evidence="7">
    <location>
        <begin position="335"/>
        <end position="438"/>
    </location>
</feature>
<sequence>MTTETKQTIVIIGAEAAGMSAAAKARRTDRHADILVFEQSHVVSFGACGLPYYVGDNFDDTSYMAERSVEQFRESGIDLRIGHQVLSVDANSQSLKVKDLASGEVFEQGYDRLMIASGASVIRPPIAGLDDESVFFLKTMDDGINLKQRVQDETVQETVVIGAGYIGLEVVEALVHQGKKVRLIELSERVLSESFDSEMSELVQQELIDNQVALHLNERVESIESQEGSRWVVTNLGRYPADLVVVATGVKPNTEFLASTGIERLGNGAIVIDQQGRTSLSNVYAAGDCATVWHRLRQQAVYIPLATTANKIGRLLGENLCGGAKVFSGTLGSAGVKVLGVEAGRTGISEREAAQLGWQVKSVVINDKNTTNYVAGQQAIRVKLIYDAESKRILGGQIAGGAGSVLRVDTIAAAIQGGLTTEDLGMMDLVYAPPFARTWDALNVAGNVAK</sequence>
<keyword evidence="4" id="KW-0274">FAD</keyword>
<reference evidence="9 10" key="1">
    <citation type="submission" date="2019-04" db="EMBL/GenBank/DDBJ databases">
        <authorList>
            <person name="Hwang J.C."/>
        </authorList>
    </citation>
    <scope>NUCLEOTIDE SEQUENCE [LARGE SCALE GENOMIC DNA]</scope>
    <source>
        <strain evidence="9 10">IMCC35002</strain>
    </source>
</reference>
<dbReference type="InterPro" id="IPR023753">
    <property type="entry name" value="FAD/NAD-binding_dom"/>
</dbReference>
<evidence type="ECO:0000313" key="10">
    <source>
        <dbReference type="Proteomes" id="UP000305675"/>
    </source>
</evidence>
<dbReference type="InterPro" id="IPR004099">
    <property type="entry name" value="Pyr_nucl-diS_OxRdtase_dimer"/>
</dbReference>
<dbReference type="RefSeq" id="WP_136862831.1">
    <property type="nucleotide sequence ID" value="NZ_SWCJ01000004.1"/>
</dbReference>
<evidence type="ECO:0000256" key="2">
    <source>
        <dbReference type="ARBA" id="ARBA00009130"/>
    </source>
</evidence>